<evidence type="ECO:0000256" key="1">
    <source>
        <dbReference type="SAM" id="MobiDB-lite"/>
    </source>
</evidence>
<comment type="caution">
    <text evidence="2">The sequence shown here is derived from an EMBL/GenBank/DDBJ whole genome shotgun (WGS) entry which is preliminary data.</text>
</comment>
<proteinExistence type="predicted"/>
<dbReference type="OrthoDB" id="406634at2759"/>
<dbReference type="EMBL" id="JAPDHF010000011">
    <property type="protein sequence ID" value="KAJ4011006.1"/>
    <property type="molecule type" value="Genomic_DNA"/>
</dbReference>
<organism evidence="2 3">
    <name type="scientific">Fusarium irregulare</name>
    <dbReference type="NCBI Taxonomy" id="2494466"/>
    <lineage>
        <taxon>Eukaryota</taxon>
        <taxon>Fungi</taxon>
        <taxon>Dikarya</taxon>
        <taxon>Ascomycota</taxon>
        <taxon>Pezizomycotina</taxon>
        <taxon>Sordariomycetes</taxon>
        <taxon>Hypocreomycetidae</taxon>
        <taxon>Hypocreales</taxon>
        <taxon>Nectriaceae</taxon>
        <taxon>Fusarium</taxon>
        <taxon>Fusarium incarnatum-equiseti species complex</taxon>
    </lineage>
</organism>
<keyword evidence="3" id="KW-1185">Reference proteome</keyword>
<reference evidence="2" key="1">
    <citation type="submission" date="2022-10" db="EMBL/GenBank/DDBJ databases">
        <title>Fusarium specimens isolated from Avocado Roots.</title>
        <authorList>
            <person name="Stajich J."/>
            <person name="Roper C."/>
            <person name="Heimlech-Rivalta G."/>
        </authorList>
    </citation>
    <scope>NUCLEOTIDE SEQUENCE</scope>
    <source>
        <strain evidence="2">CF00143</strain>
    </source>
</reference>
<feature type="compositionally biased region" description="Acidic residues" evidence="1">
    <location>
        <begin position="1"/>
        <end position="13"/>
    </location>
</feature>
<feature type="region of interest" description="Disordered" evidence="1">
    <location>
        <begin position="1"/>
        <end position="21"/>
    </location>
</feature>
<dbReference type="Proteomes" id="UP001152130">
    <property type="component" value="Unassembled WGS sequence"/>
</dbReference>
<dbReference type="AlphaFoldDB" id="A0A9W8PMT5"/>
<protein>
    <submittedName>
        <fullName evidence="2">Uncharacterized protein</fullName>
    </submittedName>
</protein>
<gene>
    <name evidence="2" type="ORF">NW766_007638</name>
</gene>
<sequence length="314" mass="35016">MLLEATDDIDETSYDNPSMNSNLKPLGTLPNSWCGISNEVIETFGQVLALCRSACENNQNKATLILDTTSKALCDIAVAHELEKELLSMDFDTMVLLEEVQGFYVDTLDENTPVSHLLQTAELYLTFDDLVVNTSGGRNGPIGTNEAVGDEHRAKSLAELALQLVATLEKIPIESGSKFNHPMLCVFAAAGLRFDKYFDIHCQRISETVNIDPLDIVASDMAWNLLDPTQANYLPNSSETVAMFVPQSVIKVVDARCLVWSRLSMIRQALPYKASDSFLRLVKTMWSEYDKAKWDMSTKQWFKLLTQAGLEMSL</sequence>
<evidence type="ECO:0000313" key="3">
    <source>
        <dbReference type="Proteomes" id="UP001152130"/>
    </source>
</evidence>
<accession>A0A9W8PMT5</accession>
<name>A0A9W8PMT5_9HYPO</name>
<evidence type="ECO:0000313" key="2">
    <source>
        <dbReference type="EMBL" id="KAJ4011006.1"/>
    </source>
</evidence>